<evidence type="ECO:0000313" key="3">
    <source>
        <dbReference type="EMBL" id="GAA1809397.1"/>
    </source>
</evidence>
<dbReference type="Pfam" id="PF03640">
    <property type="entry name" value="Lipoprotein_15"/>
    <property type="match status" value="2"/>
</dbReference>
<dbReference type="PANTHER" id="PTHR39335:SF1">
    <property type="entry name" value="BLL4220 PROTEIN"/>
    <property type="match status" value="1"/>
</dbReference>
<accession>A0ABN2M502</accession>
<proteinExistence type="predicted"/>
<evidence type="ECO:0000256" key="1">
    <source>
        <dbReference type="SAM" id="MobiDB-lite"/>
    </source>
</evidence>
<organism evidence="3 4">
    <name type="scientific">Agromyces neolithicus</name>
    <dbReference type="NCBI Taxonomy" id="269420"/>
    <lineage>
        <taxon>Bacteria</taxon>
        <taxon>Bacillati</taxon>
        <taxon>Actinomycetota</taxon>
        <taxon>Actinomycetes</taxon>
        <taxon>Micrococcales</taxon>
        <taxon>Microbacteriaceae</taxon>
        <taxon>Agromyces</taxon>
    </lineage>
</organism>
<dbReference type="EMBL" id="BAAANJ010000005">
    <property type="protein sequence ID" value="GAA1809397.1"/>
    <property type="molecule type" value="Genomic_DNA"/>
</dbReference>
<keyword evidence="4" id="KW-1185">Reference proteome</keyword>
<dbReference type="InterPro" id="IPR005297">
    <property type="entry name" value="Lipoprotein_repeat"/>
</dbReference>
<keyword evidence="2" id="KW-0472">Membrane</keyword>
<protein>
    <recommendedName>
        <fullName evidence="5">Lipoprotein with Yx(FWY)xxD motif</fullName>
    </recommendedName>
</protein>
<feature type="transmembrane region" description="Helical" evidence="2">
    <location>
        <begin position="24"/>
        <end position="45"/>
    </location>
</feature>
<evidence type="ECO:0008006" key="5">
    <source>
        <dbReference type="Google" id="ProtNLM"/>
    </source>
</evidence>
<evidence type="ECO:0000256" key="2">
    <source>
        <dbReference type="SAM" id="Phobius"/>
    </source>
</evidence>
<dbReference type="RefSeq" id="WP_344295450.1">
    <property type="nucleotide sequence ID" value="NZ_BAAANJ010000005.1"/>
</dbReference>
<comment type="caution">
    <text evidence="3">The sequence shown here is derived from an EMBL/GenBank/DDBJ whole genome shotgun (WGS) entry which is preliminary data.</text>
</comment>
<sequence length="178" mass="18629">MDEISKSNTTSTQTGRSGNRRRKYLFAGGAAVTALVLGIGGAFLFTNRDTPVVDSGAARVDVDAFEGAGEILVDGQGRALYIFEPDEAAEVTCTGGCADKWPPLATVGDAEPEVGEGVEASMISTVTAQDGARVLTFDGWPLYRYTSDQAGEVSGSGKDQNGGVWWALTPTGERVETD</sequence>
<gene>
    <name evidence="3" type="ORF">GCM10009749_17360</name>
</gene>
<keyword evidence="2" id="KW-0812">Transmembrane</keyword>
<name>A0ABN2M502_9MICO</name>
<feature type="region of interest" description="Disordered" evidence="1">
    <location>
        <begin position="152"/>
        <end position="178"/>
    </location>
</feature>
<evidence type="ECO:0000313" key="4">
    <source>
        <dbReference type="Proteomes" id="UP001500002"/>
    </source>
</evidence>
<dbReference type="PANTHER" id="PTHR39335">
    <property type="entry name" value="BLL4220 PROTEIN"/>
    <property type="match status" value="1"/>
</dbReference>
<keyword evidence="2" id="KW-1133">Transmembrane helix</keyword>
<dbReference type="Proteomes" id="UP001500002">
    <property type="component" value="Unassembled WGS sequence"/>
</dbReference>
<reference evidence="3 4" key="1">
    <citation type="journal article" date="2019" name="Int. J. Syst. Evol. Microbiol.">
        <title>The Global Catalogue of Microorganisms (GCM) 10K type strain sequencing project: providing services to taxonomists for standard genome sequencing and annotation.</title>
        <authorList>
            <consortium name="The Broad Institute Genomics Platform"/>
            <consortium name="The Broad Institute Genome Sequencing Center for Infectious Disease"/>
            <person name="Wu L."/>
            <person name="Ma J."/>
        </authorList>
    </citation>
    <scope>NUCLEOTIDE SEQUENCE [LARGE SCALE GENOMIC DNA]</scope>
    <source>
        <strain evidence="3 4">JCM 14322</strain>
    </source>
</reference>